<dbReference type="SMART" id="SM00304">
    <property type="entry name" value="HAMP"/>
    <property type="match status" value="1"/>
</dbReference>
<proteinExistence type="predicted"/>
<dbReference type="FunFam" id="1.10.287.130:FF:000001">
    <property type="entry name" value="Two-component sensor histidine kinase"/>
    <property type="match status" value="1"/>
</dbReference>
<keyword evidence="6" id="KW-0808">Transferase</keyword>
<evidence type="ECO:0000259" key="13">
    <source>
        <dbReference type="PROSITE" id="PS50109"/>
    </source>
</evidence>
<dbReference type="CDD" id="cd00075">
    <property type="entry name" value="HATPase"/>
    <property type="match status" value="1"/>
</dbReference>
<dbReference type="InterPro" id="IPR036890">
    <property type="entry name" value="HATPase_C_sf"/>
</dbReference>
<feature type="transmembrane region" description="Helical" evidence="12">
    <location>
        <begin position="152"/>
        <end position="175"/>
    </location>
</feature>
<dbReference type="InterPro" id="IPR050428">
    <property type="entry name" value="TCS_sensor_his_kinase"/>
</dbReference>
<evidence type="ECO:0000256" key="10">
    <source>
        <dbReference type="ARBA" id="ARBA00023012"/>
    </source>
</evidence>
<evidence type="ECO:0000256" key="4">
    <source>
        <dbReference type="ARBA" id="ARBA00012438"/>
    </source>
</evidence>
<keyword evidence="11 12" id="KW-0472">Membrane</keyword>
<evidence type="ECO:0000256" key="3">
    <source>
        <dbReference type="ARBA" id="ARBA00004236"/>
    </source>
</evidence>
<dbReference type="Pfam" id="PF00672">
    <property type="entry name" value="HAMP"/>
    <property type="match status" value="1"/>
</dbReference>
<evidence type="ECO:0000313" key="16">
    <source>
        <dbReference type="Proteomes" id="UP000295680"/>
    </source>
</evidence>
<reference evidence="15 16" key="1">
    <citation type="submission" date="2019-03" db="EMBL/GenBank/DDBJ databases">
        <title>Genomic Encyclopedia of Type Strains, Phase IV (KMG-IV): sequencing the most valuable type-strain genomes for metagenomic binning, comparative biology and taxonomic classification.</title>
        <authorList>
            <person name="Goeker M."/>
        </authorList>
    </citation>
    <scope>NUCLEOTIDE SEQUENCE [LARGE SCALE GENOMIC DNA]</scope>
    <source>
        <strain evidence="15 16">DSM 45934</strain>
    </source>
</reference>
<dbReference type="PANTHER" id="PTHR45436:SF5">
    <property type="entry name" value="SENSOR HISTIDINE KINASE TRCS"/>
    <property type="match status" value="1"/>
</dbReference>
<dbReference type="Gene3D" id="3.30.565.10">
    <property type="entry name" value="Histidine kinase-like ATPase, C-terminal domain"/>
    <property type="match status" value="1"/>
</dbReference>
<keyword evidence="8 15" id="KW-0418">Kinase</keyword>
<dbReference type="SMART" id="SM00387">
    <property type="entry name" value="HATPase_c"/>
    <property type="match status" value="1"/>
</dbReference>
<keyword evidence="7 12" id="KW-0812">Transmembrane</keyword>
<dbReference type="RefSeq" id="WP_132124713.1">
    <property type="nucleotide sequence ID" value="NZ_SLWS01000013.1"/>
</dbReference>
<keyword evidence="5" id="KW-0597">Phosphoprotein</keyword>
<comment type="caution">
    <text evidence="15">The sequence shown here is derived from an EMBL/GenBank/DDBJ whole genome shotgun (WGS) entry which is preliminary data.</text>
</comment>
<dbReference type="InterPro" id="IPR003660">
    <property type="entry name" value="HAMP_dom"/>
</dbReference>
<dbReference type="GO" id="GO:0005509">
    <property type="term" value="F:calcium ion binding"/>
    <property type="evidence" value="ECO:0007669"/>
    <property type="project" value="UniProtKB-ARBA"/>
</dbReference>
<evidence type="ECO:0000256" key="7">
    <source>
        <dbReference type="ARBA" id="ARBA00022692"/>
    </source>
</evidence>
<dbReference type="Pfam" id="PF00512">
    <property type="entry name" value="HisKA"/>
    <property type="match status" value="1"/>
</dbReference>
<dbReference type="SMART" id="SM00388">
    <property type="entry name" value="HisKA"/>
    <property type="match status" value="1"/>
</dbReference>
<dbReference type="Proteomes" id="UP000295680">
    <property type="component" value="Unassembled WGS sequence"/>
</dbReference>
<dbReference type="CDD" id="cd06225">
    <property type="entry name" value="HAMP"/>
    <property type="match status" value="1"/>
</dbReference>
<dbReference type="AlphaFoldDB" id="A0A4V2S545"/>
<dbReference type="PROSITE" id="PS50109">
    <property type="entry name" value="HIS_KIN"/>
    <property type="match status" value="1"/>
</dbReference>
<evidence type="ECO:0000256" key="6">
    <source>
        <dbReference type="ARBA" id="ARBA00022679"/>
    </source>
</evidence>
<dbReference type="GO" id="GO:0005886">
    <property type="term" value="C:plasma membrane"/>
    <property type="evidence" value="ECO:0007669"/>
    <property type="project" value="UniProtKB-SubCell"/>
</dbReference>
<evidence type="ECO:0000256" key="12">
    <source>
        <dbReference type="SAM" id="Phobius"/>
    </source>
</evidence>
<comment type="cofactor">
    <cofactor evidence="2">
        <name>a divalent metal cation</name>
        <dbReference type="ChEBI" id="CHEBI:60240"/>
    </cofactor>
</comment>
<evidence type="ECO:0000313" key="15">
    <source>
        <dbReference type="EMBL" id="TCO50760.1"/>
    </source>
</evidence>
<evidence type="ECO:0000256" key="5">
    <source>
        <dbReference type="ARBA" id="ARBA00022553"/>
    </source>
</evidence>
<dbReference type="PROSITE" id="PS50885">
    <property type="entry name" value="HAMP"/>
    <property type="match status" value="1"/>
</dbReference>
<keyword evidence="16" id="KW-1185">Reference proteome</keyword>
<dbReference type="CDD" id="cd00082">
    <property type="entry name" value="HisKA"/>
    <property type="match status" value="1"/>
</dbReference>
<dbReference type="Gene3D" id="1.10.287.130">
    <property type="match status" value="1"/>
</dbReference>
<dbReference type="GO" id="GO:0000155">
    <property type="term" value="F:phosphorelay sensor kinase activity"/>
    <property type="evidence" value="ECO:0007669"/>
    <property type="project" value="InterPro"/>
</dbReference>
<dbReference type="EMBL" id="SLWS01000013">
    <property type="protein sequence ID" value="TCO50760.1"/>
    <property type="molecule type" value="Genomic_DNA"/>
</dbReference>
<organism evidence="15 16">
    <name type="scientific">Actinocrispum wychmicini</name>
    <dbReference type="NCBI Taxonomy" id="1213861"/>
    <lineage>
        <taxon>Bacteria</taxon>
        <taxon>Bacillati</taxon>
        <taxon>Actinomycetota</taxon>
        <taxon>Actinomycetes</taxon>
        <taxon>Pseudonocardiales</taxon>
        <taxon>Pseudonocardiaceae</taxon>
        <taxon>Actinocrispum</taxon>
    </lineage>
</organism>
<dbReference type="FunFam" id="3.30.565.10:FF:000006">
    <property type="entry name" value="Sensor histidine kinase WalK"/>
    <property type="match status" value="1"/>
</dbReference>
<keyword evidence="10" id="KW-0902">Two-component regulatory system</keyword>
<dbReference type="InterPro" id="IPR004358">
    <property type="entry name" value="Sig_transdc_His_kin-like_C"/>
</dbReference>
<dbReference type="PRINTS" id="PR00344">
    <property type="entry name" value="BCTRLSENSOR"/>
</dbReference>
<dbReference type="SUPFAM" id="SSF55874">
    <property type="entry name" value="ATPase domain of HSP90 chaperone/DNA topoisomerase II/histidine kinase"/>
    <property type="match status" value="1"/>
</dbReference>
<dbReference type="InterPro" id="IPR036097">
    <property type="entry name" value="HisK_dim/P_sf"/>
</dbReference>
<dbReference type="InterPro" id="IPR003594">
    <property type="entry name" value="HATPase_dom"/>
</dbReference>
<name>A0A4V2S545_9PSEU</name>
<dbReference type="InterPro" id="IPR005467">
    <property type="entry name" value="His_kinase_dom"/>
</dbReference>
<dbReference type="OrthoDB" id="9786919at2"/>
<evidence type="ECO:0000259" key="14">
    <source>
        <dbReference type="PROSITE" id="PS50885"/>
    </source>
</evidence>
<feature type="domain" description="Histidine kinase" evidence="13">
    <location>
        <begin position="250"/>
        <end position="459"/>
    </location>
</feature>
<evidence type="ECO:0000256" key="1">
    <source>
        <dbReference type="ARBA" id="ARBA00000085"/>
    </source>
</evidence>
<dbReference type="PANTHER" id="PTHR45436">
    <property type="entry name" value="SENSOR HISTIDINE KINASE YKOH"/>
    <property type="match status" value="1"/>
</dbReference>
<evidence type="ECO:0000256" key="9">
    <source>
        <dbReference type="ARBA" id="ARBA00022989"/>
    </source>
</evidence>
<comment type="subcellular location">
    <subcellularLocation>
        <location evidence="3">Cell membrane</location>
    </subcellularLocation>
</comment>
<dbReference type="EC" id="2.7.13.3" evidence="4"/>
<dbReference type="Gene3D" id="6.10.340.10">
    <property type="match status" value="1"/>
</dbReference>
<evidence type="ECO:0000256" key="11">
    <source>
        <dbReference type="ARBA" id="ARBA00023136"/>
    </source>
</evidence>
<sequence length="459" mass="49735">MNRWRRTSLGTRLALAIGVLSLVVFAIVGIVLVDRTRHFLESQFDANITKSQQMWAAKSKYQQPLPQSPGWYSATFTVYGGKAMLQQSSQDLPDPDDFARAAEKAVGRNAYFDNVSLRNEGTFRVRACPYGTGQVLVTAASFAEIDNTVSTLVILLASTFAVALIVLVVAGRFVLRKGLRPLSDMAATAHDITSHDLTDSGHLSVRAAGAGGGPEVEELRTSFNVMLDHIDQSLAARTAAEQRLRRFIADASHELRTPLTSIRGYADLFQYAAANEPQEREAHLTKIRAETERMSVLVDDLLLLARLDADSPLRLEDINLVEVASAAADAFVAAHPDYPLDFDAPSNVPVHGDPMRLRQVFDNLLANIARHTPAGTSVEFSVSPAAVATVTDTGPGIPAEHLSRIFDRFYRIDDSRSRNIGGTGLGLSIVHSIVTAHGGTVTVASHPGRTTFTLTVPPM</sequence>
<feature type="transmembrane region" description="Helical" evidence="12">
    <location>
        <begin position="12"/>
        <end position="33"/>
    </location>
</feature>
<evidence type="ECO:0000256" key="8">
    <source>
        <dbReference type="ARBA" id="ARBA00022777"/>
    </source>
</evidence>
<keyword evidence="9 12" id="KW-1133">Transmembrane helix</keyword>
<dbReference type="InterPro" id="IPR003661">
    <property type="entry name" value="HisK_dim/P_dom"/>
</dbReference>
<accession>A0A4V2S545</accession>
<comment type="catalytic activity">
    <reaction evidence="1">
        <text>ATP + protein L-histidine = ADP + protein N-phospho-L-histidine.</text>
        <dbReference type="EC" id="2.7.13.3"/>
    </reaction>
</comment>
<protein>
    <recommendedName>
        <fullName evidence="4">histidine kinase</fullName>
        <ecNumber evidence="4">2.7.13.3</ecNumber>
    </recommendedName>
</protein>
<evidence type="ECO:0000256" key="2">
    <source>
        <dbReference type="ARBA" id="ARBA00001968"/>
    </source>
</evidence>
<dbReference type="Pfam" id="PF02518">
    <property type="entry name" value="HATPase_c"/>
    <property type="match status" value="1"/>
</dbReference>
<dbReference type="SUPFAM" id="SSF47384">
    <property type="entry name" value="Homodimeric domain of signal transducing histidine kinase"/>
    <property type="match status" value="1"/>
</dbReference>
<gene>
    <name evidence="15" type="ORF">EV192_113140</name>
</gene>
<feature type="domain" description="HAMP" evidence="14">
    <location>
        <begin position="176"/>
        <end position="235"/>
    </location>
</feature>